<feature type="region of interest" description="Disordered" evidence="2">
    <location>
        <begin position="151"/>
        <end position="205"/>
    </location>
</feature>
<feature type="compositionally biased region" description="Acidic residues" evidence="2">
    <location>
        <begin position="52"/>
        <end position="63"/>
    </location>
</feature>
<dbReference type="Proteomes" id="UP000887116">
    <property type="component" value="Unassembled WGS sequence"/>
</dbReference>
<gene>
    <name evidence="3" type="primary">AVEN_45755_1</name>
    <name evidence="3" type="ORF">TNCT_579311</name>
</gene>
<comment type="caution">
    <text evidence="3">The sequence shown here is derived from an EMBL/GenBank/DDBJ whole genome shotgun (WGS) entry which is preliminary data.</text>
</comment>
<feature type="compositionally biased region" description="Polar residues" evidence="2">
    <location>
        <begin position="196"/>
        <end position="205"/>
    </location>
</feature>
<feature type="coiled-coil region" evidence="1">
    <location>
        <begin position="362"/>
        <end position="468"/>
    </location>
</feature>
<name>A0A8X6L6K9_TRICU</name>
<feature type="region of interest" description="Disordered" evidence="2">
    <location>
        <begin position="97"/>
        <end position="135"/>
    </location>
</feature>
<feature type="compositionally biased region" description="Polar residues" evidence="2">
    <location>
        <begin position="151"/>
        <end position="171"/>
    </location>
</feature>
<evidence type="ECO:0000256" key="1">
    <source>
        <dbReference type="SAM" id="Coils"/>
    </source>
</evidence>
<feature type="coiled-coil region" evidence="1">
    <location>
        <begin position="495"/>
        <end position="680"/>
    </location>
</feature>
<proteinExistence type="predicted"/>
<dbReference type="AlphaFoldDB" id="A0A8X6L6K9"/>
<dbReference type="GO" id="GO:0005813">
    <property type="term" value="C:centrosome"/>
    <property type="evidence" value="ECO:0007669"/>
    <property type="project" value="TreeGrafter"/>
</dbReference>
<protein>
    <submittedName>
        <fullName evidence="3">Uncharacterized protein</fullName>
    </submittedName>
</protein>
<dbReference type="EMBL" id="BMAO01014968">
    <property type="protein sequence ID" value="GFQ98389.1"/>
    <property type="molecule type" value="Genomic_DNA"/>
</dbReference>
<keyword evidence="4" id="KW-1185">Reference proteome</keyword>
<organism evidence="3 4">
    <name type="scientific">Trichonephila clavata</name>
    <name type="common">Joro spider</name>
    <name type="synonym">Nephila clavata</name>
    <dbReference type="NCBI Taxonomy" id="2740835"/>
    <lineage>
        <taxon>Eukaryota</taxon>
        <taxon>Metazoa</taxon>
        <taxon>Ecdysozoa</taxon>
        <taxon>Arthropoda</taxon>
        <taxon>Chelicerata</taxon>
        <taxon>Arachnida</taxon>
        <taxon>Araneae</taxon>
        <taxon>Araneomorphae</taxon>
        <taxon>Entelegynae</taxon>
        <taxon>Araneoidea</taxon>
        <taxon>Nephilidae</taxon>
        <taxon>Trichonephila</taxon>
    </lineage>
</organism>
<dbReference type="GO" id="GO:0007099">
    <property type="term" value="P:centriole replication"/>
    <property type="evidence" value="ECO:0007669"/>
    <property type="project" value="TreeGrafter"/>
</dbReference>
<feature type="coiled-coil region" evidence="1">
    <location>
        <begin position="917"/>
        <end position="994"/>
    </location>
</feature>
<evidence type="ECO:0000313" key="3">
    <source>
        <dbReference type="EMBL" id="GFQ98389.1"/>
    </source>
</evidence>
<sequence length="1265" mass="146987">MDDGTSVIDSNNFAIDIPHSEVGLEAVVALADQETLAKEIDNDLRNAFDGICDGDESEPEDESLTDHDLGTESDDGDTDLNSNRYFTSEQYESSVAISSGDPNLHQRNESDVLESDIEHENKQRTDDSYEASDHSYESGIHKQYHYVHNSQTSEEYGRSSVTEHSNRNLAKQTYHKDNNSSVSGVTDHGDYKNEKSSNPTISATSDSAVDLHGEYRKLCILYESTCQELKQLKTEEISYRKETEQTIKTLRLRLDILESEKNELTSSLQESQNLVSGYMDEKNKLLGEVVGLESQLSSMTKVKEEIQAKLESSNVTIQMLERQLNEFNRSGNMSRLRDHHNAILEEMKLRHEKDILKFKESIDQIQSKLNSKVQEAEELILRNSELQQKYQKLQIEKAEWVNKMSQELEISQKKCQQYLESGTIEEVNRLKLQVQRMEEEKSNIERENSILRNEIKSLKTELETSEALQRMAFSNRKLHETLDGRGNELNLQKELEHSLKNVRSLRTEKDALKKQLNDTESKMKNLRKKADSVESQYAEAKKKIKELEDKVNSLSSNESATTTFYEKKIKSLEKELSDLKINLHDITEKLKLASANEKILLENNEELQKKMTHLVQKHAEDKIQAVERCREQLLELHENALRKEKEKIQAKANAELKDVCFKYENKISELQKEIKILNDGLYDSKNQFLALYKENQNLLSKFDGISKPKEKKDIEKEIRLEYEQKLNEMKIVLTKQNKEYLADCLKNEVEKAQMEWTRQKVEEIKDFVESTKQKLNDEFQNCLQKEQAELQKQLQSEKDKLLQEYAKKVKDINKLYEEERDKLSSKLNQDLQSKWETELAVLKERHENEVKFMQREFENKLQKMENEMKDLKEKNFAKSSENEEMLKLKQNFILEQEKWQKEKEALTYVESALNENLKSLRESEKKLLGKLKKYEQHTAAVKKHYQEKIANLQSELTEFQKSSNEKQNELQKIKENYEQEILELKSKFRKQNSSRNSAIQTVEEMVPKQTISNLENKFFKCLMNISDGIRHYVTESKNRSAEKLHSALLHYHQQISSKLFQDLSKDIHSFTPTIIIPHNNAGNGTISKETFELSSVPSSLFGTHFKTSTPANFNFVGKPFEPAEKTNMTSNNYSTAPNFNSQTSVKGLFEAKTIDNKSESKTKSQNLYNLSHTTPKLDIFNGREYLLTSKDFFNRGESTVHNTNSNEKVNEHSAKFEDISYDFLSLNLPRDIFDPSKMPGYRLQQGEHENGDKFKDTFPVKLFPS</sequence>
<feature type="coiled-coil region" evidence="1">
    <location>
        <begin position="240"/>
        <end position="274"/>
    </location>
</feature>
<feature type="compositionally biased region" description="Basic and acidic residues" evidence="2">
    <location>
        <begin position="104"/>
        <end position="135"/>
    </location>
</feature>
<reference evidence="3" key="1">
    <citation type="submission" date="2020-07" db="EMBL/GenBank/DDBJ databases">
        <title>Multicomponent nature underlies the extraordinary mechanical properties of spider dragline silk.</title>
        <authorList>
            <person name="Kono N."/>
            <person name="Nakamura H."/>
            <person name="Mori M."/>
            <person name="Yoshida Y."/>
            <person name="Ohtoshi R."/>
            <person name="Malay A.D."/>
            <person name="Moran D.A.P."/>
            <person name="Tomita M."/>
            <person name="Numata K."/>
            <person name="Arakawa K."/>
        </authorList>
    </citation>
    <scope>NUCLEOTIDE SEQUENCE</scope>
</reference>
<dbReference type="PANTHER" id="PTHR10337">
    <property type="entry name" value="SHC TRANSFORMING PROTEIN"/>
    <property type="match status" value="1"/>
</dbReference>
<feature type="coiled-coil region" evidence="1">
    <location>
        <begin position="303"/>
        <end position="330"/>
    </location>
</feature>
<dbReference type="InterPro" id="IPR051235">
    <property type="entry name" value="CEP152/SHC-Transforming"/>
</dbReference>
<dbReference type="Gene3D" id="1.10.287.1490">
    <property type="match status" value="1"/>
</dbReference>
<evidence type="ECO:0000313" key="4">
    <source>
        <dbReference type="Proteomes" id="UP000887116"/>
    </source>
</evidence>
<dbReference type="OrthoDB" id="6427892at2759"/>
<keyword evidence="1" id="KW-0175">Coiled coil</keyword>
<feature type="region of interest" description="Disordered" evidence="2">
    <location>
        <begin position="49"/>
        <end position="81"/>
    </location>
</feature>
<dbReference type="PANTHER" id="PTHR10337:SF6">
    <property type="entry name" value="CENTROSOMAL PROTEIN OF 152 KDA"/>
    <property type="match status" value="1"/>
</dbReference>
<accession>A0A8X6L6K9</accession>
<feature type="coiled-coil region" evidence="1">
    <location>
        <begin position="719"/>
        <end position="881"/>
    </location>
</feature>
<evidence type="ECO:0000256" key="2">
    <source>
        <dbReference type="SAM" id="MobiDB-lite"/>
    </source>
</evidence>